<evidence type="ECO:0000313" key="1">
    <source>
        <dbReference type="EMBL" id="SLN52996.1"/>
    </source>
</evidence>
<accession>A0A1Y5T084</accession>
<gene>
    <name evidence="1" type="ORF">TRL7639_02768</name>
</gene>
<name>A0A1Y5T084_9RHOB</name>
<protein>
    <recommendedName>
        <fullName evidence="3">Phosphotransferase enzyme family protein</fullName>
    </recommendedName>
</protein>
<dbReference type="EMBL" id="FWFO01000002">
    <property type="protein sequence ID" value="SLN52996.1"/>
    <property type="molecule type" value="Genomic_DNA"/>
</dbReference>
<dbReference type="Proteomes" id="UP000193077">
    <property type="component" value="Unassembled WGS sequence"/>
</dbReference>
<evidence type="ECO:0000313" key="2">
    <source>
        <dbReference type="Proteomes" id="UP000193077"/>
    </source>
</evidence>
<sequence>MAKNDNDDRMKRIVETAEDHFGRAVLKVTAPGGEGRSSFRLHFDDMDVIATFRPNFRRTHLEAHVLEELRTYCDDTPEVLGVVGEIMFQSDVGRRRLNQEIMRHDSAGQLDLAAQAVSSIFRYQSAARKSDLHEMMPHLGTNKNWIDNVVGAIDALQPYSIGISDSFDGAAAREAVAHPGRQFVKWDCRSGNAAIGKDGKLRWFDFEYAGLRHGAEDFAWLIGDEAWPIAPDQMVDVMIDCFDPDCGHDIAAYLEYLSIYLTFHCVQRFKLIVKEAKKRGWLSKQRVRKYDDAGVHPEFAAQICQVGAYFSAQAKVTAPLTRNFEGARDSFLEILKEGRSLKSA</sequence>
<dbReference type="AlphaFoldDB" id="A0A1Y5T084"/>
<reference evidence="1 2" key="1">
    <citation type="submission" date="2017-03" db="EMBL/GenBank/DDBJ databases">
        <authorList>
            <person name="Afonso C.L."/>
            <person name="Miller P.J."/>
            <person name="Scott M.A."/>
            <person name="Spackman E."/>
            <person name="Goraichik I."/>
            <person name="Dimitrov K.M."/>
            <person name="Suarez D.L."/>
            <person name="Swayne D.E."/>
        </authorList>
    </citation>
    <scope>NUCLEOTIDE SEQUENCE [LARGE SCALE GENOMIC DNA]</scope>
    <source>
        <strain evidence="1 2">CECT 7639</strain>
    </source>
</reference>
<organism evidence="1 2">
    <name type="scientific">Falsiruegeria litorea R37</name>
    <dbReference type="NCBI Taxonomy" id="1200284"/>
    <lineage>
        <taxon>Bacteria</taxon>
        <taxon>Pseudomonadati</taxon>
        <taxon>Pseudomonadota</taxon>
        <taxon>Alphaproteobacteria</taxon>
        <taxon>Rhodobacterales</taxon>
        <taxon>Roseobacteraceae</taxon>
        <taxon>Falsiruegeria</taxon>
    </lineage>
</organism>
<proteinExistence type="predicted"/>
<dbReference type="SUPFAM" id="SSF56112">
    <property type="entry name" value="Protein kinase-like (PK-like)"/>
    <property type="match status" value="1"/>
</dbReference>
<keyword evidence="2" id="KW-1185">Reference proteome</keyword>
<evidence type="ECO:0008006" key="3">
    <source>
        <dbReference type="Google" id="ProtNLM"/>
    </source>
</evidence>
<dbReference type="InterPro" id="IPR011009">
    <property type="entry name" value="Kinase-like_dom_sf"/>
</dbReference>